<keyword evidence="5" id="KW-0479">Metal-binding</keyword>
<feature type="region of interest" description="Disordered" evidence="12">
    <location>
        <begin position="994"/>
        <end position="1058"/>
    </location>
</feature>
<keyword evidence="3" id="KW-0507">mRNA processing</keyword>
<dbReference type="GO" id="GO:0008270">
    <property type="term" value="F:zinc ion binding"/>
    <property type="evidence" value="ECO:0007669"/>
    <property type="project" value="UniProtKB-KW"/>
</dbReference>
<feature type="compositionally biased region" description="Low complexity" evidence="12">
    <location>
        <begin position="1006"/>
        <end position="1036"/>
    </location>
</feature>
<dbReference type="AlphaFoldDB" id="A0A1Y1IA99"/>
<evidence type="ECO:0000313" key="14">
    <source>
        <dbReference type="EMBL" id="GAQ86359.1"/>
    </source>
</evidence>
<evidence type="ECO:0000259" key="13">
    <source>
        <dbReference type="PROSITE" id="PS50158"/>
    </source>
</evidence>
<proteinExistence type="inferred from homology"/>
<evidence type="ECO:0000256" key="9">
    <source>
        <dbReference type="ARBA" id="ARBA00022839"/>
    </source>
</evidence>
<dbReference type="InterPro" id="IPR004859">
    <property type="entry name" value="Xrn1_N"/>
</dbReference>
<feature type="compositionally biased region" description="Basic and acidic residues" evidence="12">
    <location>
        <begin position="844"/>
        <end position="860"/>
    </location>
</feature>
<evidence type="ECO:0000256" key="1">
    <source>
        <dbReference type="ARBA" id="ARBA00006994"/>
    </source>
</evidence>
<feature type="region of interest" description="Disordered" evidence="12">
    <location>
        <begin position="844"/>
        <end position="874"/>
    </location>
</feature>
<evidence type="ECO:0000256" key="5">
    <source>
        <dbReference type="ARBA" id="ARBA00022723"/>
    </source>
</evidence>
<dbReference type="Gene3D" id="3.40.50.12390">
    <property type="match status" value="1"/>
</dbReference>
<feature type="region of interest" description="Disordered" evidence="12">
    <location>
        <begin position="413"/>
        <end position="485"/>
    </location>
</feature>
<organism evidence="14 15">
    <name type="scientific">Klebsormidium nitens</name>
    <name type="common">Green alga</name>
    <name type="synonym">Ulothrix nitens</name>
    <dbReference type="NCBI Taxonomy" id="105231"/>
    <lineage>
        <taxon>Eukaryota</taxon>
        <taxon>Viridiplantae</taxon>
        <taxon>Streptophyta</taxon>
        <taxon>Klebsormidiophyceae</taxon>
        <taxon>Klebsormidiales</taxon>
        <taxon>Klebsormidiaceae</taxon>
        <taxon>Klebsormidium</taxon>
    </lineage>
</organism>
<evidence type="ECO:0000256" key="6">
    <source>
        <dbReference type="ARBA" id="ARBA00022771"/>
    </source>
</evidence>
<keyword evidence="8" id="KW-0862">Zinc</keyword>
<dbReference type="Pfam" id="PF17846">
    <property type="entry name" value="XRN_M"/>
    <property type="match status" value="1"/>
</dbReference>
<feature type="compositionally biased region" description="Polar residues" evidence="12">
    <location>
        <begin position="465"/>
        <end position="485"/>
    </location>
</feature>
<reference evidence="14 15" key="1">
    <citation type="journal article" date="2014" name="Nat. Commun.">
        <title>Klebsormidium flaccidum genome reveals primary factors for plant terrestrial adaptation.</title>
        <authorList>
            <person name="Hori K."/>
            <person name="Maruyama F."/>
            <person name="Fujisawa T."/>
            <person name="Togashi T."/>
            <person name="Yamamoto N."/>
            <person name="Seo M."/>
            <person name="Sato S."/>
            <person name="Yamada T."/>
            <person name="Mori H."/>
            <person name="Tajima N."/>
            <person name="Moriyama T."/>
            <person name="Ikeuchi M."/>
            <person name="Watanabe M."/>
            <person name="Wada H."/>
            <person name="Kobayashi K."/>
            <person name="Saito M."/>
            <person name="Masuda T."/>
            <person name="Sasaki-Sekimoto Y."/>
            <person name="Mashiguchi K."/>
            <person name="Awai K."/>
            <person name="Shimojima M."/>
            <person name="Masuda S."/>
            <person name="Iwai M."/>
            <person name="Nobusawa T."/>
            <person name="Narise T."/>
            <person name="Kondo S."/>
            <person name="Saito H."/>
            <person name="Sato R."/>
            <person name="Murakawa M."/>
            <person name="Ihara Y."/>
            <person name="Oshima-Yamada Y."/>
            <person name="Ohtaka K."/>
            <person name="Satoh M."/>
            <person name="Sonobe K."/>
            <person name="Ishii M."/>
            <person name="Ohtani R."/>
            <person name="Kanamori-Sato M."/>
            <person name="Honoki R."/>
            <person name="Miyazaki D."/>
            <person name="Mochizuki H."/>
            <person name="Umetsu J."/>
            <person name="Higashi K."/>
            <person name="Shibata D."/>
            <person name="Kamiya Y."/>
            <person name="Sato N."/>
            <person name="Nakamura Y."/>
            <person name="Tabata S."/>
            <person name="Ida S."/>
            <person name="Kurokawa K."/>
            <person name="Ohta H."/>
        </authorList>
    </citation>
    <scope>NUCLEOTIDE SEQUENCE [LARGE SCALE GENOMIC DNA]</scope>
    <source>
        <strain evidence="14 15">NIES-2285</strain>
    </source>
</reference>
<dbReference type="InterPro" id="IPR041412">
    <property type="entry name" value="Xrn1_helical"/>
</dbReference>
<evidence type="ECO:0000313" key="15">
    <source>
        <dbReference type="Proteomes" id="UP000054558"/>
    </source>
</evidence>
<dbReference type="Pfam" id="PF00098">
    <property type="entry name" value="zf-CCHC"/>
    <property type="match status" value="1"/>
</dbReference>
<keyword evidence="6 11" id="KW-0863">Zinc-finger</keyword>
<keyword evidence="10" id="KW-0175">Coiled coil</keyword>
<dbReference type="GO" id="GO:0005634">
    <property type="term" value="C:nucleus"/>
    <property type="evidence" value="ECO:0000318"/>
    <property type="project" value="GO_Central"/>
</dbReference>
<dbReference type="OMA" id="ITHDMVV"/>
<dbReference type="GO" id="GO:0032259">
    <property type="term" value="P:methylation"/>
    <property type="evidence" value="ECO:0007669"/>
    <property type="project" value="InterPro"/>
</dbReference>
<dbReference type="CDD" id="cd18673">
    <property type="entry name" value="PIN_XRN1-2-like"/>
    <property type="match status" value="1"/>
</dbReference>
<keyword evidence="2" id="KW-0698">rRNA processing</keyword>
<dbReference type="InterPro" id="IPR002052">
    <property type="entry name" value="DNA_methylase_N6_adenine_CS"/>
</dbReference>
<dbReference type="GO" id="GO:0006364">
    <property type="term" value="P:rRNA processing"/>
    <property type="evidence" value="ECO:0007669"/>
    <property type="project" value="UniProtKB-KW"/>
</dbReference>
<feature type="region of interest" description="Disordered" evidence="12">
    <location>
        <begin position="1097"/>
        <end position="1135"/>
    </location>
</feature>
<feature type="domain" description="CCHC-type" evidence="13">
    <location>
        <begin position="263"/>
        <end position="277"/>
    </location>
</feature>
<evidence type="ECO:0000256" key="10">
    <source>
        <dbReference type="ARBA" id="ARBA00023054"/>
    </source>
</evidence>
<evidence type="ECO:0000256" key="8">
    <source>
        <dbReference type="ARBA" id="ARBA00022833"/>
    </source>
</evidence>
<name>A0A1Y1IA99_KLENI</name>
<evidence type="ECO:0000256" key="3">
    <source>
        <dbReference type="ARBA" id="ARBA00022664"/>
    </source>
</evidence>
<dbReference type="FunFam" id="3.40.50.12390:FF:000001">
    <property type="entry name" value="5'-3' exoribonuclease"/>
    <property type="match status" value="1"/>
</dbReference>
<dbReference type="SUPFAM" id="SSF57756">
    <property type="entry name" value="Retrovirus zinc finger-like domains"/>
    <property type="match status" value="1"/>
</dbReference>
<dbReference type="PROSITE" id="PS50158">
    <property type="entry name" value="ZF_CCHC"/>
    <property type="match status" value="1"/>
</dbReference>
<dbReference type="GO" id="GO:0008168">
    <property type="term" value="F:methyltransferase activity"/>
    <property type="evidence" value="ECO:0007669"/>
    <property type="project" value="InterPro"/>
</dbReference>
<dbReference type="InterPro" id="IPR036875">
    <property type="entry name" value="Znf_CCHC_sf"/>
</dbReference>
<dbReference type="GO" id="GO:0004534">
    <property type="term" value="F:5'-3' RNA exonuclease activity"/>
    <property type="evidence" value="ECO:0000318"/>
    <property type="project" value="GO_Central"/>
</dbReference>
<dbReference type="SMART" id="SM00343">
    <property type="entry name" value="ZnF_C2HC"/>
    <property type="match status" value="1"/>
</dbReference>
<keyword evidence="4" id="KW-0540">Nuclease</keyword>
<evidence type="ECO:0000256" key="11">
    <source>
        <dbReference type="PROSITE-ProRule" id="PRU00047"/>
    </source>
</evidence>
<comment type="similarity">
    <text evidence="1">Belongs to the 5'-3' exonuclease family. XRN2/RAT1 subfamily.</text>
</comment>
<dbReference type="InterPro" id="IPR027073">
    <property type="entry name" value="5_3_exoribonuclease"/>
</dbReference>
<dbReference type="PANTHER" id="PTHR12341">
    <property type="entry name" value="5'-&gt;3' EXORIBONUCLEASE"/>
    <property type="match status" value="1"/>
</dbReference>
<dbReference type="GO" id="GO:0003723">
    <property type="term" value="F:RNA binding"/>
    <property type="evidence" value="ECO:0000318"/>
    <property type="project" value="GO_Central"/>
</dbReference>
<feature type="compositionally biased region" description="Low complexity" evidence="12">
    <location>
        <begin position="1104"/>
        <end position="1113"/>
    </location>
</feature>
<protein>
    <submittedName>
        <fullName evidence="14">Exoribonuclease</fullName>
    </submittedName>
</protein>
<keyword evidence="7" id="KW-0378">Hydrolase</keyword>
<feature type="compositionally biased region" description="Low complexity" evidence="12">
    <location>
        <begin position="1124"/>
        <end position="1135"/>
    </location>
</feature>
<dbReference type="InterPro" id="IPR001878">
    <property type="entry name" value="Znf_CCHC"/>
</dbReference>
<evidence type="ECO:0000256" key="7">
    <source>
        <dbReference type="ARBA" id="ARBA00022801"/>
    </source>
</evidence>
<dbReference type="STRING" id="105231.A0A1Y1IA99"/>
<dbReference type="PROSITE" id="PS00092">
    <property type="entry name" value="N6_MTASE"/>
    <property type="match status" value="1"/>
</dbReference>
<dbReference type="OrthoDB" id="372487at2759"/>
<dbReference type="GO" id="GO:0006397">
    <property type="term" value="P:mRNA processing"/>
    <property type="evidence" value="ECO:0007669"/>
    <property type="project" value="UniProtKB-KW"/>
</dbReference>
<gene>
    <name evidence="14" type="ORF">KFL_002850030</name>
</gene>
<dbReference type="GO" id="GO:0010587">
    <property type="term" value="P:miRNA catabolic process"/>
    <property type="evidence" value="ECO:0007669"/>
    <property type="project" value="UniProtKB-ARBA"/>
</dbReference>
<dbReference type="Gene3D" id="1.25.40.1050">
    <property type="match status" value="1"/>
</dbReference>
<evidence type="ECO:0000256" key="12">
    <source>
        <dbReference type="SAM" id="MobiDB-lite"/>
    </source>
</evidence>
<dbReference type="EMBL" id="DF237234">
    <property type="protein sequence ID" value="GAQ86359.1"/>
    <property type="molecule type" value="Genomic_DNA"/>
</dbReference>
<dbReference type="Pfam" id="PF03159">
    <property type="entry name" value="XRN_N"/>
    <property type="match status" value="1"/>
</dbReference>
<evidence type="ECO:0000256" key="4">
    <source>
        <dbReference type="ARBA" id="ARBA00022722"/>
    </source>
</evidence>
<dbReference type="Proteomes" id="UP000054558">
    <property type="component" value="Unassembled WGS sequence"/>
</dbReference>
<dbReference type="FunFam" id="1.25.40.1050:FF:000002">
    <property type="entry name" value="5'-3' exoribonuclease"/>
    <property type="match status" value="1"/>
</dbReference>
<keyword evidence="15" id="KW-1185">Reference proteome</keyword>
<dbReference type="PANTHER" id="PTHR12341:SF41">
    <property type="entry name" value="5'-3' EXORIBONUCLEASE 2"/>
    <property type="match status" value="1"/>
</dbReference>
<keyword evidence="9" id="KW-0269">Exonuclease</keyword>
<accession>A0A1Y1IA99</accession>
<dbReference type="GO" id="GO:0000956">
    <property type="term" value="P:nuclear-transcribed mRNA catabolic process"/>
    <property type="evidence" value="ECO:0000318"/>
    <property type="project" value="GO_Central"/>
</dbReference>
<dbReference type="FunFam" id="3.40.50.12390:FF:000003">
    <property type="entry name" value="5'-3' exoribonuclease"/>
    <property type="match status" value="1"/>
</dbReference>
<sequence length="1135" mass="126580">MGVPAFYRWLSQKYPLIVEDVIEEAEREVDGVRYPVDFSTPNPNGLEFDNLYLDMNGIIHPCFHPEDAPSPTTLDEIFQNIFTYIDRLFGMVRPRKLMYMAIDGVAPRAKMNQQRSRRFRAAQDAAEAEAEEERLRKEFEAQGHVVPPKVKKEAPDSNVITPGTEFMHKLSVALQYYVHMRLNNDPGWKDVKVILSDASVPGEGEHKIMNYIRLQRNLPGSNPNTRHCIYGLDADLIMLSLATHEVHFSILREVVFLPNAKDKCFLCGREGHLAAECDGQPKRKRGDEEEPKLEMAKKPFQFLHIWTLREYLEFELRVPDAPFELDIERLIDDWVFICFFVGNDFLPHMPTLEIREGAIDLLITIYKQEFARLGGYLTEDGEVNLGRTEKFIQAVGSHEDAIFQKRARLLSKQIDRSRHQKKQQMQRQRDRNGSGFAPPADGFIPVKRFEGSRLASAPQPAPQSVGGSNQQSNGAPSEGPKSNTDAAKALKEKLLGKKPSAPPPAKLLRVDETDSSIASAVPTKVEEKGIDEELDVAEEIKVKLKTRITEAADNLDTMDDDKIRLGEEGWKERYYSEKFGAKTEEEREEIRKDVVLRYCEGLVWVMRYYYQGVCSWTWYYPYHYAPFASDLRDLEELEITFFMGKPFKPFDQLMGVFPAASSHALPKAYRPLMSNPNSPIVDFYPKDFKVDMNGKRFAWQGVALLPFIEEDRLLEAISTVEHTLTDEERRRNTTLSEFLFLHSAHSLAPFVYSFYDRCGHLPAASAERAKASEAIDPAMSGHMNGSMFLCEGDACPVVFPAPIKNMGNVNNNQVLSFIYANPPYHRHVSRPPPGVVIPEKKIREEDVQPPKPLWHQDRGGGRGRGNGSDQRAPVQNGVYGHQLAAGAHRMVLNSIGRGSAEALAYLQQRQQGGGQQLAQQFGSMNFPRPQPPGGGILGIPSPYQQMQPQYNQPGLGYNQPQFGAPGFAAAGRGQAQGAFQQNPYVPTPIILPRPNFQAPPARPGCQGQQQTRPGFQGQQARPAYQQAAPSYQGQVPVPQPYPATQGGQGRGYGTGVSSAGAPGFGGGAVYQQVQQQSWGRGGGGVAAVAGSGQQYVAGRGGAAGARPPAQQGGNQYAPLDRRQSQQGQQQQGRRY</sequence>
<evidence type="ECO:0000256" key="2">
    <source>
        <dbReference type="ARBA" id="ARBA00022552"/>
    </source>
</evidence>